<feature type="non-terminal residue" evidence="1">
    <location>
        <position position="53"/>
    </location>
</feature>
<evidence type="ECO:0000313" key="2">
    <source>
        <dbReference type="Proteomes" id="UP001634394"/>
    </source>
</evidence>
<feature type="non-terminal residue" evidence="1">
    <location>
        <position position="1"/>
    </location>
</feature>
<dbReference type="Proteomes" id="UP001634394">
    <property type="component" value="Unassembled WGS sequence"/>
</dbReference>
<name>A0ABD3X4G7_SINWO</name>
<comment type="caution">
    <text evidence="1">The sequence shown here is derived from an EMBL/GenBank/DDBJ whole genome shotgun (WGS) entry which is preliminary data.</text>
</comment>
<dbReference type="AlphaFoldDB" id="A0ABD3X4G7"/>
<evidence type="ECO:0000313" key="1">
    <source>
        <dbReference type="EMBL" id="KAL3879733.1"/>
    </source>
</evidence>
<gene>
    <name evidence="1" type="ORF">ACJMK2_032019</name>
</gene>
<organism evidence="1 2">
    <name type="scientific">Sinanodonta woodiana</name>
    <name type="common">Chinese pond mussel</name>
    <name type="synonym">Anodonta woodiana</name>
    <dbReference type="NCBI Taxonomy" id="1069815"/>
    <lineage>
        <taxon>Eukaryota</taxon>
        <taxon>Metazoa</taxon>
        <taxon>Spiralia</taxon>
        <taxon>Lophotrochozoa</taxon>
        <taxon>Mollusca</taxon>
        <taxon>Bivalvia</taxon>
        <taxon>Autobranchia</taxon>
        <taxon>Heteroconchia</taxon>
        <taxon>Palaeoheterodonta</taxon>
        <taxon>Unionida</taxon>
        <taxon>Unionoidea</taxon>
        <taxon>Unionidae</taxon>
        <taxon>Unioninae</taxon>
        <taxon>Sinanodonta</taxon>
    </lineage>
</organism>
<reference evidence="1 2" key="1">
    <citation type="submission" date="2024-11" db="EMBL/GenBank/DDBJ databases">
        <title>Chromosome-level genome assembly of the freshwater bivalve Anodonta woodiana.</title>
        <authorList>
            <person name="Chen X."/>
        </authorList>
    </citation>
    <scope>NUCLEOTIDE SEQUENCE [LARGE SCALE GENOMIC DNA]</scope>
    <source>
        <strain evidence="1">MN2024</strain>
        <tissue evidence="1">Gills</tissue>
    </source>
</reference>
<accession>A0ABD3X4G7</accession>
<sequence>AVCKITPRTIAKTDTTYSAIEKASLYIVMRSGVTNSRSVVIELDVPVQNVYEV</sequence>
<proteinExistence type="predicted"/>
<keyword evidence="2" id="KW-1185">Reference proteome</keyword>
<protein>
    <submittedName>
        <fullName evidence="1">Uncharacterized protein</fullName>
    </submittedName>
</protein>
<dbReference type="EMBL" id="JBJQND010000004">
    <property type="protein sequence ID" value="KAL3879733.1"/>
    <property type="molecule type" value="Genomic_DNA"/>
</dbReference>